<gene>
    <name evidence="3" type="ORF">ACFO4N_12480</name>
</gene>
<dbReference type="InterPro" id="IPR008972">
    <property type="entry name" value="Cupredoxin"/>
</dbReference>
<dbReference type="Pfam" id="PF07732">
    <property type="entry name" value="Cu-oxidase_3"/>
    <property type="match status" value="1"/>
</dbReference>
<dbReference type="Proteomes" id="UP001596022">
    <property type="component" value="Unassembled WGS sequence"/>
</dbReference>
<dbReference type="SUPFAM" id="SSF49503">
    <property type="entry name" value="Cupredoxins"/>
    <property type="match status" value="1"/>
</dbReference>
<evidence type="ECO:0000259" key="2">
    <source>
        <dbReference type="Pfam" id="PF07732"/>
    </source>
</evidence>
<comment type="caution">
    <text evidence="3">The sequence shown here is derived from an EMBL/GenBank/DDBJ whole genome shotgun (WGS) entry which is preliminary data.</text>
</comment>
<dbReference type="InterPro" id="IPR011707">
    <property type="entry name" value="Cu-oxidase-like_N"/>
</dbReference>
<protein>
    <submittedName>
        <fullName evidence="3">Multicopper oxidase domain-containing protein</fullName>
    </submittedName>
</protein>
<evidence type="ECO:0000313" key="4">
    <source>
        <dbReference type="Proteomes" id="UP001596022"/>
    </source>
</evidence>
<keyword evidence="4" id="KW-1185">Reference proteome</keyword>
<reference evidence="4" key="1">
    <citation type="journal article" date="2019" name="Int. J. Syst. Evol. Microbiol.">
        <title>The Global Catalogue of Microorganisms (GCM) 10K type strain sequencing project: providing services to taxonomists for standard genome sequencing and annotation.</title>
        <authorList>
            <consortium name="The Broad Institute Genomics Platform"/>
            <consortium name="The Broad Institute Genome Sequencing Center for Infectious Disease"/>
            <person name="Wu L."/>
            <person name="Ma J."/>
        </authorList>
    </citation>
    <scope>NUCLEOTIDE SEQUENCE [LARGE SCALE GENOMIC DNA]</scope>
    <source>
        <strain evidence="4">CGMCC 1.16306</strain>
    </source>
</reference>
<proteinExistence type="inferred from homology"/>
<evidence type="ECO:0000313" key="3">
    <source>
        <dbReference type="EMBL" id="MFC4619529.1"/>
    </source>
</evidence>
<accession>A0ABV9GMS2</accession>
<comment type="similarity">
    <text evidence="1">Belongs to the multicopper oxidase family.</text>
</comment>
<feature type="domain" description="Plastocyanin-like" evidence="2">
    <location>
        <begin position="46"/>
        <end position="83"/>
    </location>
</feature>
<organism evidence="3 4">
    <name type="scientific">Camelliibacillus cellulosilyticus</name>
    <dbReference type="NCBI Taxonomy" id="2174486"/>
    <lineage>
        <taxon>Bacteria</taxon>
        <taxon>Bacillati</taxon>
        <taxon>Bacillota</taxon>
        <taxon>Bacilli</taxon>
        <taxon>Bacillales</taxon>
        <taxon>Sporolactobacillaceae</taxon>
        <taxon>Camelliibacillus</taxon>
    </lineage>
</organism>
<dbReference type="PANTHER" id="PTHR48267:SF1">
    <property type="entry name" value="BILIRUBIN OXIDASE"/>
    <property type="match status" value="1"/>
</dbReference>
<dbReference type="PANTHER" id="PTHR48267">
    <property type="entry name" value="CUPREDOXIN SUPERFAMILY PROTEIN"/>
    <property type="match status" value="1"/>
</dbReference>
<dbReference type="Gene3D" id="2.60.40.420">
    <property type="entry name" value="Cupredoxins - blue copper proteins"/>
    <property type="match status" value="1"/>
</dbReference>
<dbReference type="InterPro" id="IPR045087">
    <property type="entry name" value="Cu-oxidase_fam"/>
</dbReference>
<name>A0ABV9GMS2_9BACL</name>
<sequence>MSPELEKFVDRLPIMQVARPTFRTLAGPYYEIKMEEVTKKLHRDLPATTVWGYNDQFPGPTFDVQRGEPIYVKWLNRLPAKHLLLVDISILDGDNEPEVRTVTHWGRTAKRKCTKAICWCTLRTKNIAKVHQGHLLVHFEDEKHSESAPRLPLGAFRG</sequence>
<dbReference type="RefSeq" id="WP_376846622.1">
    <property type="nucleotide sequence ID" value="NZ_JBHSFW010000009.1"/>
</dbReference>
<dbReference type="EMBL" id="JBHSFW010000009">
    <property type="protein sequence ID" value="MFC4619529.1"/>
    <property type="molecule type" value="Genomic_DNA"/>
</dbReference>
<evidence type="ECO:0000256" key="1">
    <source>
        <dbReference type="ARBA" id="ARBA00010609"/>
    </source>
</evidence>